<dbReference type="PANTHER" id="PTHR11941:SF54">
    <property type="entry name" value="ENOYL-COA HYDRATASE, MITOCHONDRIAL"/>
    <property type="match status" value="1"/>
</dbReference>
<evidence type="ECO:0000256" key="3">
    <source>
        <dbReference type="ARBA" id="ARBA00022832"/>
    </source>
</evidence>
<evidence type="ECO:0000256" key="5">
    <source>
        <dbReference type="ARBA" id="ARBA00023239"/>
    </source>
</evidence>
<dbReference type="InterPro" id="IPR018376">
    <property type="entry name" value="Enoyl-CoA_hyd/isom_CS"/>
</dbReference>
<evidence type="ECO:0000256" key="7">
    <source>
        <dbReference type="RuleBase" id="RU003707"/>
    </source>
</evidence>
<dbReference type="AlphaFoldDB" id="A0A151WRH8"/>
<keyword evidence="3" id="KW-0276">Fatty acid metabolism</keyword>
<organism evidence="8 9">
    <name type="scientific">Mycetomoellerius zeteki</name>
    <dbReference type="NCBI Taxonomy" id="64791"/>
    <lineage>
        <taxon>Eukaryota</taxon>
        <taxon>Metazoa</taxon>
        <taxon>Ecdysozoa</taxon>
        <taxon>Arthropoda</taxon>
        <taxon>Hexapoda</taxon>
        <taxon>Insecta</taxon>
        <taxon>Pterygota</taxon>
        <taxon>Neoptera</taxon>
        <taxon>Endopterygota</taxon>
        <taxon>Hymenoptera</taxon>
        <taxon>Apocrita</taxon>
        <taxon>Aculeata</taxon>
        <taxon>Formicoidea</taxon>
        <taxon>Formicidae</taxon>
        <taxon>Myrmicinae</taxon>
        <taxon>Mycetomoellerius</taxon>
    </lineage>
</organism>
<protein>
    <recommendedName>
        <fullName evidence="6">Probable enoyl-CoA hydratase, mitochondrial</fullName>
        <ecNumber evidence="2">4.2.1.17</ecNumber>
    </recommendedName>
</protein>
<dbReference type="EMBL" id="KQ982805">
    <property type="protein sequence ID" value="KYQ50509.1"/>
    <property type="molecule type" value="Genomic_DNA"/>
</dbReference>
<dbReference type="GO" id="GO:0004300">
    <property type="term" value="F:enoyl-CoA hydratase activity"/>
    <property type="evidence" value="ECO:0007669"/>
    <property type="project" value="UniProtKB-EC"/>
</dbReference>
<keyword evidence="4" id="KW-0443">Lipid metabolism</keyword>
<dbReference type="CDD" id="cd06558">
    <property type="entry name" value="crotonase-like"/>
    <property type="match status" value="1"/>
</dbReference>
<dbReference type="InterPro" id="IPR029045">
    <property type="entry name" value="ClpP/crotonase-like_dom_sf"/>
</dbReference>
<gene>
    <name evidence="8" type="ORF">ALC60_10409</name>
</gene>
<evidence type="ECO:0000256" key="4">
    <source>
        <dbReference type="ARBA" id="ARBA00023098"/>
    </source>
</evidence>
<comment type="similarity">
    <text evidence="1 7">Belongs to the enoyl-CoA hydratase/isomerase family.</text>
</comment>
<dbReference type="SUPFAM" id="SSF52096">
    <property type="entry name" value="ClpP/crotonase"/>
    <property type="match status" value="1"/>
</dbReference>
<dbReference type="STRING" id="64791.A0A151WRH8"/>
<reference evidence="8 9" key="1">
    <citation type="submission" date="2015-09" db="EMBL/GenBank/DDBJ databases">
        <title>Trachymyrmex zeteki WGS genome.</title>
        <authorList>
            <person name="Nygaard S."/>
            <person name="Hu H."/>
            <person name="Boomsma J."/>
            <person name="Zhang G."/>
        </authorList>
    </citation>
    <scope>NUCLEOTIDE SEQUENCE [LARGE SCALE GENOMIC DNA]</scope>
    <source>
        <strain evidence="8">Tzet28-1</strain>
        <tissue evidence="8">Whole body</tissue>
    </source>
</reference>
<dbReference type="PANTHER" id="PTHR11941">
    <property type="entry name" value="ENOYL-COA HYDRATASE-RELATED"/>
    <property type="match status" value="1"/>
</dbReference>
<keyword evidence="5" id="KW-0456">Lyase</keyword>
<keyword evidence="9" id="KW-1185">Reference proteome</keyword>
<dbReference type="InterPro" id="IPR014748">
    <property type="entry name" value="Enoyl-CoA_hydra_C"/>
</dbReference>
<evidence type="ECO:0000256" key="2">
    <source>
        <dbReference type="ARBA" id="ARBA00012076"/>
    </source>
</evidence>
<dbReference type="EC" id="4.2.1.17" evidence="2"/>
<evidence type="ECO:0000313" key="8">
    <source>
        <dbReference type="EMBL" id="KYQ50509.1"/>
    </source>
</evidence>
<dbReference type="PROSITE" id="PS00166">
    <property type="entry name" value="ENOYL_COA_HYDRATASE"/>
    <property type="match status" value="1"/>
</dbReference>
<dbReference type="Gene3D" id="3.90.226.10">
    <property type="entry name" value="2-enoyl-CoA Hydratase, Chain A, domain 1"/>
    <property type="match status" value="1"/>
</dbReference>
<evidence type="ECO:0000256" key="1">
    <source>
        <dbReference type="ARBA" id="ARBA00005254"/>
    </source>
</evidence>
<dbReference type="KEGG" id="mzt:108727069"/>
<evidence type="ECO:0000256" key="6">
    <source>
        <dbReference type="ARBA" id="ARBA00073937"/>
    </source>
</evidence>
<dbReference type="FunFam" id="1.10.12.10:FF:000001">
    <property type="entry name" value="Probable enoyl-CoA hydratase, mitochondrial"/>
    <property type="match status" value="1"/>
</dbReference>
<dbReference type="OrthoDB" id="2018133at2759"/>
<name>A0A151WRH8_9HYME</name>
<evidence type="ECO:0000313" key="9">
    <source>
        <dbReference type="Proteomes" id="UP000075809"/>
    </source>
</evidence>
<dbReference type="GO" id="GO:0005739">
    <property type="term" value="C:mitochondrion"/>
    <property type="evidence" value="ECO:0007669"/>
    <property type="project" value="TreeGrafter"/>
</dbReference>
<proteinExistence type="inferred from homology"/>
<dbReference type="GO" id="GO:0006635">
    <property type="term" value="P:fatty acid beta-oxidation"/>
    <property type="evidence" value="ECO:0007669"/>
    <property type="project" value="TreeGrafter"/>
</dbReference>
<dbReference type="Gene3D" id="1.10.12.10">
    <property type="entry name" value="Lyase 2-enoyl-coa Hydratase, Chain A, domain 2"/>
    <property type="match status" value="1"/>
</dbReference>
<sequence>MSVSRVSQILFSRVSHAARKPQQFAAPVFRYYSCQTGNYEFIKLETAGEKKNVGVVTLNRPKVLNALCDQLMSEINHALEHFNSDSSIAAIVLTGSEKAFAAGADIKEMKDNSYASNLKLNFIANWNSVAKSRKPIIAAVNGYALGGGSELAMMCDIIYAGDKAKFSQPEIAIGTIPGAGGTQRLTRAIGKSKAMEMVLTGNMISAEEAERSGLVSKVFPADKVVEEAVKLGEKIASHSQLVVAIAKEAVNAAYETTLQQGLLFEKRLFHSTFSLEDRKEGMSAFLEKRSPRYTNQ</sequence>
<dbReference type="Pfam" id="PF00378">
    <property type="entry name" value="ECH_1"/>
    <property type="match status" value="1"/>
</dbReference>
<dbReference type="InterPro" id="IPR001753">
    <property type="entry name" value="Enoyl-CoA_hydra/iso"/>
</dbReference>
<dbReference type="FunFam" id="3.90.226.10:FF:000019">
    <property type="entry name" value="Enoyl-CoA hydratase, mitochondrial"/>
    <property type="match status" value="1"/>
</dbReference>
<accession>A0A151WRH8</accession>
<dbReference type="Proteomes" id="UP000075809">
    <property type="component" value="Unassembled WGS sequence"/>
</dbReference>